<dbReference type="InterPro" id="IPR021331">
    <property type="entry name" value="Hva1_TUDOR"/>
</dbReference>
<evidence type="ECO:0000313" key="4">
    <source>
        <dbReference type="Proteomes" id="UP000008817"/>
    </source>
</evidence>
<accession>B3PRK2</accession>
<dbReference type="eggNOG" id="ENOG5033F1N">
    <property type="taxonomic scope" value="Bacteria"/>
</dbReference>
<name>B3PRK2_RHIE6</name>
<dbReference type="Proteomes" id="UP000008817">
    <property type="component" value="Chromosome"/>
</dbReference>
<dbReference type="Pfam" id="PF11160">
    <property type="entry name" value="Hva1_TUDOR"/>
    <property type="match status" value="1"/>
</dbReference>
<feature type="domain" description="Hypervirulence associated protein TUDOR" evidence="2">
    <location>
        <begin position="32"/>
        <end position="90"/>
    </location>
</feature>
<evidence type="ECO:0000313" key="3">
    <source>
        <dbReference type="EMBL" id="ACE91562.1"/>
    </source>
</evidence>
<sequence>MGHHQLTGNRLRLRPQPARGKGSHMSGRLKKGDEVSWDTSQGKTEGKVVRKQTSPTKINGHKVKASAADPQCIVQSDKSGKRAAHRPDELSKR</sequence>
<dbReference type="Gene3D" id="2.30.30.1060">
    <property type="match status" value="1"/>
</dbReference>
<dbReference type="EMBL" id="CP001074">
    <property type="protein sequence ID" value="ACE91562.1"/>
    <property type="molecule type" value="Genomic_DNA"/>
</dbReference>
<evidence type="ECO:0000256" key="1">
    <source>
        <dbReference type="SAM" id="MobiDB-lite"/>
    </source>
</evidence>
<dbReference type="KEGG" id="rec:RHECIAT_CH0002610"/>
<organism evidence="3 4">
    <name type="scientific">Rhizobium etli (strain CIAT 652)</name>
    <dbReference type="NCBI Taxonomy" id="491916"/>
    <lineage>
        <taxon>Bacteria</taxon>
        <taxon>Pseudomonadati</taxon>
        <taxon>Pseudomonadota</taxon>
        <taxon>Alphaproteobacteria</taxon>
        <taxon>Hyphomicrobiales</taxon>
        <taxon>Rhizobiaceae</taxon>
        <taxon>Rhizobium/Agrobacterium group</taxon>
        <taxon>Rhizobium</taxon>
    </lineage>
</organism>
<feature type="region of interest" description="Disordered" evidence="1">
    <location>
        <begin position="1"/>
        <end position="93"/>
    </location>
</feature>
<gene>
    <name evidence="3" type="ordered locus">RHECIAT_CH0002610</name>
</gene>
<dbReference type="AlphaFoldDB" id="B3PRK2"/>
<dbReference type="HOGENOM" id="CLU_180079_1_1_5"/>
<proteinExistence type="predicted"/>
<protein>
    <submittedName>
        <fullName evidence="3">Hypothetical conserved protein</fullName>
    </submittedName>
</protein>
<reference evidence="3 4" key="1">
    <citation type="submission" date="2008-04" db="EMBL/GenBank/DDBJ databases">
        <title>Genome diversity and DNA divergence of Rhizobium etli.</title>
        <authorList>
            <person name="Gonzalez V."/>
            <person name="Acosta J.L."/>
            <person name="Santamaria R.I."/>
            <person name="Bustos P."/>
            <person name="Hernandez-Gonzalez I.L."/>
            <person name="Fernandez J.L."/>
            <person name="Diaz R."/>
            <person name="Flores M."/>
            <person name="Mora J."/>
            <person name="Palacios R."/>
            <person name="Davila G."/>
        </authorList>
    </citation>
    <scope>NUCLEOTIDE SEQUENCE [LARGE SCALE GENOMIC DNA]</scope>
    <source>
        <strain evidence="3 4">CIAT 652</strain>
    </source>
</reference>
<evidence type="ECO:0000259" key="2">
    <source>
        <dbReference type="Pfam" id="PF11160"/>
    </source>
</evidence>